<dbReference type="InParanoid" id="A0A804HSC6"/>
<name>A0A804HSC6_MUSAM</name>
<protein>
    <submittedName>
        <fullName evidence="2">Uncharacterized protein</fullName>
    </submittedName>
</protein>
<evidence type="ECO:0000313" key="2">
    <source>
        <dbReference type="EnsemblPlants" id="Ma01_p10030.1"/>
    </source>
</evidence>
<keyword evidence="3" id="KW-1185">Reference proteome</keyword>
<organism evidence="2 3">
    <name type="scientific">Musa acuminata subsp. malaccensis</name>
    <name type="common">Wild banana</name>
    <name type="synonym">Musa malaccensis</name>
    <dbReference type="NCBI Taxonomy" id="214687"/>
    <lineage>
        <taxon>Eukaryota</taxon>
        <taxon>Viridiplantae</taxon>
        <taxon>Streptophyta</taxon>
        <taxon>Embryophyta</taxon>
        <taxon>Tracheophyta</taxon>
        <taxon>Spermatophyta</taxon>
        <taxon>Magnoliopsida</taxon>
        <taxon>Liliopsida</taxon>
        <taxon>Zingiberales</taxon>
        <taxon>Musaceae</taxon>
        <taxon>Musa</taxon>
    </lineage>
</organism>
<reference evidence="2" key="1">
    <citation type="submission" date="2021-05" db="UniProtKB">
        <authorList>
            <consortium name="EnsemblPlants"/>
        </authorList>
    </citation>
    <scope>IDENTIFICATION</scope>
    <source>
        <strain evidence="2">subsp. malaccensis</strain>
    </source>
</reference>
<accession>A0A804HSC6</accession>
<evidence type="ECO:0000313" key="3">
    <source>
        <dbReference type="Proteomes" id="UP000012960"/>
    </source>
</evidence>
<dbReference type="EnsemblPlants" id="Ma01_t10030.1">
    <property type="protein sequence ID" value="Ma01_p10030.1"/>
    <property type="gene ID" value="Ma01_g10030"/>
</dbReference>
<proteinExistence type="predicted"/>
<evidence type="ECO:0000256" key="1">
    <source>
        <dbReference type="SAM" id="MobiDB-lite"/>
    </source>
</evidence>
<dbReference type="Proteomes" id="UP000012960">
    <property type="component" value="Unplaced"/>
</dbReference>
<feature type="compositionally biased region" description="Basic and acidic residues" evidence="1">
    <location>
        <begin position="15"/>
        <end position="32"/>
    </location>
</feature>
<feature type="compositionally biased region" description="Polar residues" evidence="1">
    <location>
        <begin position="1"/>
        <end position="11"/>
    </location>
</feature>
<dbReference type="Gramene" id="Ma01_t10030.1">
    <property type="protein sequence ID" value="Ma01_p10030.1"/>
    <property type="gene ID" value="Ma01_g10030"/>
</dbReference>
<feature type="region of interest" description="Disordered" evidence="1">
    <location>
        <begin position="1"/>
        <end position="48"/>
    </location>
</feature>
<dbReference type="AlphaFoldDB" id="A0A804HSC6"/>
<sequence>MKSESESNLMQVGTHAKEKQLNKKNQIEKPIDKTTVTNSSEKEEKHQT</sequence>